<name>A0A179H3I3_PURLI</name>
<reference evidence="2 3" key="1">
    <citation type="submission" date="2016-01" db="EMBL/GenBank/DDBJ databases">
        <title>Biosynthesis of antibiotic leucinostatins and their inhibition on Phytophthora in bio-control Purpureocillium lilacinum.</title>
        <authorList>
            <person name="Wang G."/>
            <person name="Liu Z."/>
            <person name="Lin R."/>
            <person name="Li E."/>
            <person name="Mao Z."/>
            <person name="Ling J."/>
            <person name="Yin W."/>
            <person name="Xie B."/>
        </authorList>
    </citation>
    <scope>NUCLEOTIDE SEQUENCE [LARGE SCALE GENOMIC DNA]</scope>
    <source>
        <strain evidence="2">PLBJ-1</strain>
    </source>
</reference>
<dbReference type="Proteomes" id="UP000078240">
    <property type="component" value="Unassembled WGS sequence"/>
</dbReference>
<sequence length="167" mass="18210">MIRVDIDTAMLGGTISYPWAGDLTEMLCVRPAGQGRIWDDTTPARLGRLAGSCLAKCDVLLDDDMSVKLTPAFALGQRHVYYDLARAVPKFRSGRRRFYGTRPGGERRPGGVGGGPMDTRDLQAVFGNKGSRREMKRPDNLMEMRWGPAFHSVETGGGGGGQLPIQI</sequence>
<accession>A0A179H3I3</accession>
<evidence type="ECO:0000313" key="2">
    <source>
        <dbReference type="EMBL" id="OAQ84288.1"/>
    </source>
</evidence>
<dbReference type="AlphaFoldDB" id="A0A179H3I3"/>
<evidence type="ECO:0000313" key="3">
    <source>
        <dbReference type="Proteomes" id="UP000078240"/>
    </source>
</evidence>
<proteinExistence type="predicted"/>
<gene>
    <name evidence="2" type="ORF">VFPBJ_03056</name>
</gene>
<feature type="region of interest" description="Disordered" evidence="1">
    <location>
        <begin position="96"/>
        <end position="119"/>
    </location>
</feature>
<dbReference type="EMBL" id="LSBH01000002">
    <property type="protein sequence ID" value="OAQ84288.1"/>
    <property type="molecule type" value="Genomic_DNA"/>
</dbReference>
<protein>
    <submittedName>
        <fullName evidence="2">Uncharacterized protein</fullName>
    </submittedName>
</protein>
<comment type="caution">
    <text evidence="2">The sequence shown here is derived from an EMBL/GenBank/DDBJ whole genome shotgun (WGS) entry which is preliminary data.</text>
</comment>
<organism evidence="2 3">
    <name type="scientific">Purpureocillium lilacinum</name>
    <name type="common">Paecilomyces lilacinus</name>
    <dbReference type="NCBI Taxonomy" id="33203"/>
    <lineage>
        <taxon>Eukaryota</taxon>
        <taxon>Fungi</taxon>
        <taxon>Dikarya</taxon>
        <taxon>Ascomycota</taxon>
        <taxon>Pezizomycotina</taxon>
        <taxon>Sordariomycetes</taxon>
        <taxon>Hypocreomycetidae</taxon>
        <taxon>Hypocreales</taxon>
        <taxon>Ophiocordycipitaceae</taxon>
        <taxon>Purpureocillium</taxon>
    </lineage>
</organism>
<evidence type="ECO:0000256" key="1">
    <source>
        <dbReference type="SAM" id="MobiDB-lite"/>
    </source>
</evidence>